<feature type="region of interest" description="Disordered" evidence="2">
    <location>
        <begin position="201"/>
        <end position="232"/>
    </location>
</feature>
<dbReference type="Proteomes" id="UP001164743">
    <property type="component" value="Chromosome 11A"/>
</dbReference>
<organism evidence="4 5">
    <name type="scientific">Puccinia triticina</name>
    <dbReference type="NCBI Taxonomy" id="208348"/>
    <lineage>
        <taxon>Eukaryota</taxon>
        <taxon>Fungi</taxon>
        <taxon>Dikarya</taxon>
        <taxon>Basidiomycota</taxon>
        <taxon>Pucciniomycotina</taxon>
        <taxon>Pucciniomycetes</taxon>
        <taxon>Pucciniales</taxon>
        <taxon>Pucciniaceae</taxon>
        <taxon>Puccinia</taxon>
    </lineage>
</organism>
<feature type="region of interest" description="Disordered" evidence="2">
    <location>
        <begin position="1"/>
        <end position="28"/>
    </location>
</feature>
<dbReference type="PANTHER" id="PTHR34409:SF1">
    <property type="entry name" value="MYB-LIKE DOMAIN-CONTAINING PROTEIN"/>
    <property type="match status" value="1"/>
</dbReference>
<name>A0ABY7CYL6_9BASI</name>
<evidence type="ECO:0000259" key="3">
    <source>
        <dbReference type="Pfam" id="PF20681"/>
    </source>
</evidence>
<sequence>MSQASPPSEERRNAGRQPGSQGYSHEDSTALVEIVKGILPLGSNEWQKVHELYSDYAARNGRTPRDCEPLKMKFKALATAKKPTADPTCPTWIREAKRANFLIKERSRTITMVDEEYTAEESGNERNGVGNPVPLSPGDGRLDGEGEPGESQSSRGTLFFGLECFSIAATRRSNTELHQPNGSYYTLADCSRINFLTHRSNAQSQTSTRATSAVSGSSRRTSNSQGGIQGSLASFFDPEARQSREMESSLSQFYALRLQDATSTINRLQDEANRLREGINIPVLRLQEELQQVRKELAEKTSKNQTLKHSFEMLQLRMELSHQVPATLQASGPSPYLRNLFANPIPFHSAASTSNLFHSAAPNSTPFPSSSTREGQNGAPPPNTQ</sequence>
<dbReference type="RefSeq" id="XP_053025264.1">
    <property type="nucleotide sequence ID" value="XM_053161305.1"/>
</dbReference>
<feature type="compositionally biased region" description="Polar residues" evidence="2">
    <location>
        <begin position="201"/>
        <end position="226"/>
    </location>
</feature>
<dbReference type="GeneID" id="77802200"/>
<evidence type="ECO:0000313" key="4">
    <source>
        <dbReference type="EMBL" id="WAQ89709.1"/>
    </source>
</evidence>
<feature type="domain" description="DUF6818" evidence="3">
    <location>
        <begin position="40"/>
        <end position="115"/>
    </location>
</feature>
<gene>
    <name evidence="4" type="ORF">PtA15_11A400</name>
</gene>
<dbReference type="InterPro" id="IPR049203">
    <property type="entry name" value="DUF6818"/>
</dbReference>
<evidence type="ECO:0000313" key="5">
    <source>
        <dbReference type="Proteomes" id="UP001164743"/>
    </source>
</evidence>
<feature type="region of interest" description="Disordered" evidence="2">
    <location>
        <begin position="358"/>
        <end position="385"/>
    </location>
</feature>
<dbReference type="Pfam" id="PF20681">
    <property type="entry name" value="DUF6818"/>
    <property type="match status" value="1"/>
</dbReference>
<dbReference type="PANTHER" id="PTHR34409">
    <property type="entry name" value="SET DOMAIN-CONTAINING PROTEIN"/>
    <property type="match status" value="1"/>
</dbReference>
<feature type="coiled-coil region" evidence="1">
    <location>
        <begin position="258"/>
        <end position="310"/>
    </location>
</feature>
<evidence type="ECO:0000256" key="2">
    <source>
        <dbReference type="SAM" id="MobiDB-lite"/>
    </source>
</evidence>
<accession>A0ABY7CYL6</accession>
<feature type="compositionally biased region" description="Polar residues" evidence="2">
    <location>
        <begin position="358"/>
        <end position="375"/>
    </location>
</feature>
<feature type="region of interest" description="Disordered" evidence="2">
    <location>
        <begin position="116"/>
        <end position="155"/>
    </location>
</feature>
<evidence type="ECO:0000256" key="1">
    <source>
        <dbReference type="SAM" id="Coils"/>
    </source>
</evidence>
<proteinExistence type="predicted"/>
<keyword evidence="1" id="KW-0175">Coiled coil</keyword>
<keyword evidence="5" id="KW-1185">Reference proteome</keyword>
<dbReference type="EMBL" id="CP110431">
    <property type="protein sequence ID" value="WAQ89709.1"/>
    <property type="molecule type" value="Genomic_DNA"/>
</dbReference>
<protein>
    <recommendedName>
        <fullName evidence="3">DUF6818 domain-containing protein</fullName>
    </recommendedName>
</protein>
<reference evidence="4" key="1">
    <citation type="submission" date="2022-10" db="EMBL/GenBank/DDBJ databases">
        <title>Puccinia triticina Genome sequencing and assembly.</title>
        <authorList>
            <person name="Li C."/>
        </authorList>
    </citation>
    <scope>NUCLEOTIDE SEQUENCE</scope>
    <source>
        <strain evidence="4">Pt15</strain>
    </source>
</reference>